<organism evidence="3 4">
    <name type="scientific">Bosea rubneri</name>
    <dbReference type="NCBI Taxonomy" id="3075434"/>
    <lineage>
        <taxon>Bacteria</taxon>
        <taxon>Pseudomonadati</taxon>
        <taxon>Pseudomonadota</taxon>
        <taxon>Alphaproteobacteria</taxon>
        <taxon>Hyphomicrobiales</taxon>
        <taxon>Boseaceae</taxon>
        <taxon>Bosea</taxon>
    </lineage>
</organism>
<sequence>MPAKPALLATLLAAVLALAAAPAPARAQETSHFPARANEVDTLTIHAAADIAAMKPLIEGFQERHPNWGVRYVEYVTNDLVVAATRACETGKVLGDVLLSSAVDHLVKLANDGCARALRSDAGRALPHWANWRDEVFGFTFEPAVIAYNYDAVPPGDVPRTRVELAELLRSKEDFYRGRIGTYDPRRSGIGYLLTISDARQTSAYGRLIESFGRARAVVHCCTSDLLDELERGRLLIGYNLLGSYAYARIKAGARLRIVLPRDYTVVLSRGAMIPALAHRPALASAFVEFILSNEGQRISRERAFFFSIDGASPADVDGPSSIISAGLFRPITIGPSLLAVYDEARRTRFLAEWTRSVVTVPARD</sequence>
<evidence type="ECO:0000256" key="1">
    <source>
        <dbReference type="ARBA" id="ARBA00022729"/>
    </source>
</evidence>
<comment type="caution">
    <text evidence="3">The sequence shown here is derived from an EMBL/GenBank/DDBJ whole genome shotgun (WGS) entry which is preliminary data.</text>
</comment>
<name>A0ABU3S7L4_9HYPH</name>
<proteinExistence type="predicted"/>
<dbReference type="Gene3D" id="3.40.190.10">
    <property type="entry name" value="Periplasmic binding protein-like II"/>
    <property type="match status" value="2"/>
</dbReference>
<dbReference type="Proteomes" id="UP001254257">
    <property type="component" value="Unassembled WGS sequence"/>
</dbReference>
<dbReference type="EMBL" id="JAWDID010000015">
    <property type="protein sequence ID" value="MDU0340701.1"/>
    <property type="molecule type" value="Genomic_DNA"/>
</dbReference>
<dbReference type="Pfam" id="PF13531">
    <property type="entry name" value="SBP_bac_11"/>
    <property type="match status" value="1"/>
</dbReference>
<dbReference type="PANTHER" id="PTHR30006">
    <property type="entry name" value="THIAMINE-BINDING PERIPLASMIC PROTEIN-RELATED"/>
    <property type="match status" value="1"/>
</dbReference>
<feature type="signal peptide" evidence="2">
    <location>
        <begin position="1"/>
        <end position="27"/>
    </location>
</feature>
<evidence type="ECO:0000256" key="2">
    <source>
        <dbReference type="SAM" id="SignalP"/>
    </source>
</evidence>
<feature type="chain" id="PRO_5047022783" evidence="2">
    <location>
        <begin position="28"/>
        <end position="365"/>
    </location>
</feature>
<protein>
    <submittedName>
        <fullName evidence="3">ABC transporter substrate-binding protein</fullName>
    </submittedName>
</protein>
<dbReference type="SUPFAM" id="SSF53850">
    <property type="entry name" value="Periplasmic binding protein-like II"/>
    <property type="match status" value="1"/>
</dbReference>
<accession>A0ABU3S7L4</accession>
<keyword evidence="1 2" id="KW-0732">Signal</keyword>
<gene>
    <name evidence="3" type="ORF">RKE40_12440</name>
</gene>
<evidence type="ECO:0000313" key="4">
    <source>
        <dbReference type="Proteomes" id="UP001254257"/>
    </source>
</evidence>
<evidence type="ECO:0000313" key="3">
    <source>
        <dbReference type="EMBL" id="MDU0340701.1"/>
    </source>
</evidence>
<reference evidence="3 4" key="1">
    <citation type="submission" date="2023-09" db="EMBL/GenBank/DDBJ databases">
        <title>Whole genome shotgun sequencing (WGS) of Bosea sp. ZW T0_25, isolated from stored onions (Allium cepa).</title>
        <authorList>
            <person name="Stoll D.A."/>
            <person name="Huch M."/>
        </authorList>
    </citation>
    <scope>NUCLEOTIDE SEQUENCE [LARGE SCALE GENOMIC DNA]</scope>
    <source>
        <strain evidence="3 4">ZW T0_25</strain>
    </source>
</reference>
<dbReference type="PANTHER" id="PTHR30006:SF25">
    <property type="entry name" value="PHOSPHOGLYCERATE TRANSPORT REGULATORY PROTEIN PGTC"/>
    <property type="match status" value="1"/>
</dbReference>
<dbReference type="RefSeq" id="WP_316018548.1">
    <property type="nucleotide sequence ID" value="NZ_JAWDID010000015.1"/>
</dbReference>
<keyword evidence="4" id="KW-1185">Reference proteome</keyword>